<dbReference type="InterPro" id="IPR036890">
    <property type="entry name" value="HATPase_C_sf"/>
</dbReference>
<comment type="catalytic activity">
    <reaction evidence="1">
        <text>ATP + protein L-histidine = ADP + protein N-phospho-L-histidine.</text>
        <dbReference type="EC" id="2.7.13.3"/>
    </reaction>
</comment>
<dbReference type="Proteomes" id="UP001431221">
    <property type="component" value="Unassembled WGS sequence"/>
</dbReference>
<keyword evidence="3" id="KW-0597">Phosphoprotein</keyword>
<dbReference type="PROSITE" id="PS50113">
    <property type="entry name" value="PAC"/>
    <property type="match status" value="1"/>
</dbReference>
<keyword evidence="5" id="KW-0547">Nucleotide-binding</keyword>
<dbReference type="Gene3D" id="3.30.565.10">
    <property type="entry name" value="Histidine kinase-like ATPase, C-terminal domain"/>
    <property type="match status" value="1"/>
</dbReference>
<dbReference type="PANTHER" id="PTHR43065:SF42">
    <property type="entry name" value="TWO-COMPONENT SENSOR PPRA"/>
    <property type="match status" value="1"/>
</dbReference>
<feature type="domain" description="PAS" evidence="11">
    <location>
        <begin position="17"/>
        <end position="87"/>
    </location>
</feature>
<keyword evidence="14" id="KW-1185">Reference proteome</keyword>
<evidence type="ECO:0000256" key="5">
    <source>
        <dbReference type="ARBA" id="ARBA00022741"/>
    </source>
</evidence>
<sequence length="401" mass="44229">MVCDGVIDQDEENAGVSEARLASVFDTAADGMVVINDRGQVLAFNKACERLFGYEASDLLGRNVSRLMPEYHAKAHDHYVQNYLDTGEKKIIGIGREVMARHKDGNVFPIELSVGEASTPCGRQFIGILRDLRSRKQMEDRLAKTQAQLLHMTRISALDEMGAAIAHELNQPLTAVLLYLQSVSRKAKAEALLDPLILEVIDKAVREAERAGEIIQRMRQLVEKKAPARQVIDVDDLVRTCLEMAELGAGDARTFMQSEIEPDLPPLKADPVQIRQILINLLRNAREAVADRADRKVVLSVCRNGDRLELRVTDNGPGVPKELVDRLFRAFTGAKHRGVGLGLAISRSIAQNHGGDLRLETASDGQGASFVLTLPLDPPDDEEDGSQMSSMIADNWGKRQK</sequence>
<dbReference type="InterPro" id="IPR004358">
    <property type="entry name" value="Sig_transdc_His_kin-like_C"/>
</dbReference>
<dbReference type="EMBL" id="JALNMJ010000001">
    <property type="protein sequence ID" value="MCK7610995.1"/>
    <property type="molecule type" value="Genomic_DNA"/>
</dbReference>
<dbReference type="InterPro" id="IPR003661">
    <property type="entry name" value="HisK_dim/P_dom"/>
</dbReference>
<dbReference type="Gene3D" id="3.30.450.20">
    <property type="entry name" value="PAS domain"/>
    <property type="match status" value="1"/>
</dbReference>
<feature type="domain" description="PAC" evidence="12">
    <location>
        <begin position="94"/>
        <end position="144"/>
    </location>
</feature>
<dbReference type="NCBIfam" id="TIGR00229">
    <property type="entry name" value="sensory_box"/>
    <property type="match status" value="1"/>
</dbReference>
<dbReference type="CDD" id="cd00082">
    <property type="entry name" value="HisKA"/>
    <property type="match status" value="1"/>
</dbReference>
<dbReference type="Gene3D" id="1.10.287.130">
    <property type="match status" value="1"/>
</dbReference>
<dbReference type="SMART" id="SM00091">
    <property type="entry name" value="PAS"/>
    <property type="match status" value="1"/>
</dbReference>
<dbReference type="Pfam" id="PF00512">
    <property type="entry name" value="HisKA"/>
    <property type="match status" value="1"/>
</dbReference>
<dbReference type="InterPro" id="IPR035965">
    <property type="entry name" value="PAS-like_dom_sf"/>
</dbReference>
<keyword evidence="4" id="KW-0808">Transferase</keyword>
<dbReference type="InterPro" id="IPR003594">
    <property type="entry name" value="HATPase_dom"/>
</dbReference>
<dbReference type="InterPro" id="IPR013767">
    <property type="entry name" value="PAS_fold"/>
</dbReference>
<evidence type="ECO:0000256" key="2">
    <source>
        <dbReference type="ARBA" id="ARBA00012438"/>
    </source>
</evidence>
<feature type="domain" description="Histidine kinase" evidence="10">
    <location>
        <begin position="164"/>
        <end position="378"/>
    </location>
</feature>
<dbReference type="PANTHER" id="PTHR43065">
    <property type="entry name" value="SENSOR HISTIDINE KINASE"/>
    <property type="match status" value="1"/>
</dbReference>
<accession>A0ABT0GP23</accession>
<dbReference type="SUPFAM" id="SSF55874">
    <property type="entry name" value="ATPase domain of HSP90 chaperone/DNA topoisomerase II/histidine kinase"/>
    <property type="match status" value="1"/>
</dbReference>
<dbReference type="PRINTS" id="PR00344">
    <property type="entry name" value="BCTRLSENSOR"/>
</dbReference>
<feature type="region of interest" description="Disordered" evidence="9">
    <location>
        <begin position="372"/>
        <end position="401"/>
    </location>
</feature>
<dbReference type="InterPro" id="IPR036097">
    <property type="entry name" value="HisK_dim/P_sf"/>
</dbReference>
<dbReference type="EC" id="2.7.13.3" evidence="2"/>
<comment type="caution">
    <text evidence="13">The sequence shown here is derived from an EMBL/GenBank/DDBJ whole genome shotgun (WGS) entry which is preliminary data.</text>
</comment>
<evidence type="ECO:0000256" key="6">
    <source>
        <dbReference type="ARBA" id="ARBA00022777"/>
    </source>
</evidence>
<dbReference type="SMART" id="SM00388">
    <property type="entry name" value="HisKA"/>
    <property type="match status" value="1"/>
</dbReference>
<dbReference type="InterPro" id="IPR000700">
    <property type="entry name" value="PAS-assoc_C"/>
</dbReference>
<evidence type="ECO:0000256" key="3">
    <source>
        <dbReference type="ARBA" id="ARBA00022553"/>
    </source>
</evidence>
<keyword evidence="7" id="KW-0067">ATP-binding</keyword>
<evidence type="ECO:0000259" key="12">
    <source>
        <dbReference type="PROSITE" id="PS50113"/>
    </source>
</evidence>
<evidence type="ECO:0000256" key="9">
    <source>
        <dbReference type="SAM" id="MobiDB-lite"/>
    </source>
</evidence>
<dbReference type="SMART" id="SM00387">
    <property type="entry name" value="HATPase_c"/>
    <property type="match status" value="1"/>
</dbReference>
<dbReference type="Pfam" id="PF02518">
    <property type="entry name" value="HATPase_c"/>
    <property type="match status" value="1"/>
</dbReference>
<evidence type="ECO:0000256" key="1">
    <source>
        <dbReference type="ARBA" id="ARBA00000085"/>
    </source>
</evidence>
<keyword evidence="8" id="KW-0902">Two-component regulatory system</keyword>
<dbReference type="PROSITE" id="PS50112">
    <property type="entry name" value="PAS"/>
    <property type="match status" value="1"/>
</dbReference>
<dbReference type="CDD" id="cd00075">
    <property type="entry name" value="HATPase"/>
    <property type="match status" value="1"/>
</dbReference>
<evidence type="ECO:0000259" key="11">
    <source>
        <dbReference type="PROSITE" id="PS50112"/>
    </source>
</evidence>
<evidence type="ECO:0000256" key="8">
    <source>
        <dbReference type="ARBA" id="ARBA00023012"/>
    </source>
</evidence>
<dbReference type="InterPro" id="IPR005467">
    <property type="entry name" value="His_kinase_dom"/>
</dbReference>
<evidence type="ECO:0000256" key="4">
    <source>
        <dbReference type="ARBA" id="ARBA00022679"/>
    </source>
</evidence>
<name>A0ABT0GP23_9HYPH</name>
<evidence type="ECO:0000313" key="14">
    <source>
        <dbReference type="Proteomes" id="UP001431221"/>
    </source>
</evidence>
<evidence type="ECO:0000256" key="7">
    <source>
        <dbReference type="ARBA" id="ARBA00022840"/>
    </source>
</evidence>
<protein>
    <recommendedName>
        <fullName evidence="2">histidine kinase</fullName>
        <ecNumber evidence="2">2.7.13.3</ecNumber>
    </recommendedName>
</protein>
<dbReference type="Pfam" id="PF00989">
    <property type="entry name" value="PAS"/>
    <property type="match status" value="1"/>
</dbReference>
<dbReference type="PROSITE" id="PS50109">
    <property type="entry name" value="HIS_KIN"/>
    <property type="match status" value="1"/>
</dbReference>
<dbReference type="CDD" id="cd00130">
    <property type="entry name" value="PAS"/>
    <property type="match status" value="1"/>
</dbReference>
<evidence type="ECO:0000313" key="13">
    <source>
        <dbReference type="EMBL" id="MCK7610995.1"/>
    </source>
</evidence>
<proteinExistence type="predicted"/>
<dbReference type="SUPFAM" id="SSF55785">
    <property type="entry name" value="PYP-like sensor domain (PAS domain)"/>
    <property type="match status" value="1"/>
</dbReference>
<dbReference type="InterPro" id="IPR000014">
    <property type="entry name" value="PAS"/>
</dbReference>
<reference evidence="13" key="1">
    <citation type="submission" date="2022-04" db="EMBL/GenBank/DDBJ databases">
        <title>Roseibium sp. CAU 1639 isolated from mud.</title>
        <authorList>
            <person name="Kim W."/>
        </authorList>
    </citation>
    <scope>NUCLEOTIDE SEQUENCE</scope>
    <source>
        <strain evidence="13">CAU 1639</strain>
    </source>
</reference>
<dbReference type="SUPFAM" id="SSF47384">
    <property type="entry name" value="Homodimeric domain of signal transducing histidine kinase"/>
    <property type="match status" value="1"/>
</dbReference>
<gene>
    <name evidence="13" type="ORF">M0H32_02380</name>
</gene>
<keyword evidence="6" id="KW-0418">Kinase</keyword>
<evidence type="ECO:0000259" key="10">
    <source>
        <dbReference type="PROSITE" id="PS50109"/>
    </source>
</evidence>
<organism evidence="13 14">
    <name type="scientific">Roseibium sediminicola</name>
    <dbReference type="NCBI Taxonomy" id="2933272"/>
    <lineage>
        <taxon>Bacteria</taxon>
        <taxon>Pseudomonadati</taxon>
        <taxon>Pseudomonadota</taxon>
        <taxon>Alphaproteobacteria</taxon>
        <taxon>Hyphomicrobiales</taxon>
        <taxon>Stappiaceae</taxon>
        <taxon>Roseibium</taxon>
    </lineage>
</organism>